<gene>
    <name evidence="1" type="ORF">FR698_02160</name>
</gene>
<evidence type="ECO:0008006" key="3">
    <source>
        <dbReference type="Google" id="ProtNLM"/>
    </source>
</evidence>
<organism evidence="1 2">
    <name type="scientific">Pelomicrobium methylotrophicum</name>
    <dbReference type="NCBI Taxonomy" id="2602750"/>
    <lineage>
        <taxon>Bacteria</taxon>
        <taxon>Pseudomonadati</taxon>
        <taxon>Pseudomonadota</taxon>
        <taxon>Hydrogenophilia</taxon>
        <taxon>Hydrogenophilia incertae sedis</taxon>
        <taxon>Pelomicrobium</taxon>
    </lineage>
</organism>
<keyword evidence="2" id="KW-1185">Reference proteome</keyword>
<evidence type="ECO:0000313" key="1">
    <source>
        <dbReference type="EMBL" id="TXF13361.1"/>
    </source>
</evidence>
<dbReference type="Proteomes" id="UP000321201">
    <property type="component" value="Unassembled WGS sequence"/>
</dbReference>
<comment type="caution">
    <text evidence="1">The sequence shown here is derived from an EMBL/GenBank/DDBJ whole genome shotgun (WGS) entry which is preliminary data.</text>
</comment>
<dbReference type="EMBL" id="VPFL01000002">
    <property type="protein sequence ID" value="TXF13361.1"/>
    <property type="molecule type" value="Genomic_DNA"/>
</dbReference>
<protein>
    <recommendedName>
        <fullName evidence="3">Nucleotidyltransferase substrate binding protein like protein</fullName>
    </recommendedName>
</protein>
<dbReference type="AlphaFoldDB" id="A0A5C7ENN5"/>
<evidence type="ECO:0000313" key="2">
    <source>
        <dbReference type="Proteomes" id="UP000321201"/>
    </source>
</evidence>
<proteinExistence type="predicted"/>
<dbReference type="RefSeq" id="WP_147798535.1">
    <property type="nucleotide sequence ID" value="NZ_VPFL01000002.1"/>
</dbReference>
<dbReference type="Gene3D" id="1.20.120.330">
    <property type="entry name" value="Nucleotidyltransferases domain 2"/>
    <property type="match status" value="1"/>
</dbReference>
<dbReference type="SUPFAM" id="SSF81593">
    <property type="entry name" value="Nucleotidyltransferase substrate binding subunit/domain"/>
    <property type="match status" value="1"/>
</dbReference>
<dbReference type="InParanoid" id="A0A5C7ENN5"/>
<accession>A0A5C7ENN5</accession>
<name>A0A5C7ENN5_9PROT</name>
<sequence length="144" mass="16588">MADLEQRPLAACDLEHLSKENRRLLDQFAYRYTRLQDDMGARLMPAILRALGEEVAAMPALDRLNRLEQLGWLPSAEEWVELRRIRNEFAHDYPATAQERLERLQLAFSSARRLLEILAILDGKIQQRFPKMGQSSQGDGRGVN</sequence>
<reference evidence="1 2" key="1">
    <citation type="submission" date="2019-08" db="EMBL/GenBank/DDBJ databases">
        <title>Pelomicrobium methylotrophicum gen. nov., sp. nov. a moderately thermophilic, facultatively anaerobic, lithoautotrophic and methylotrophic bacterium isolated from a terrestrial mud volcano.</title>
        <authorList>
            <person name="Slobodkina G.B."/>
            <person name="Merkel A.Y."/>
            <person name="Slobodkin A.I."/>
        </authorList>
    </citation>
    <scope>NUCLEOTIDE SEQUENCE [LARGE SCALE GENOMIC DNA]</scope>
    <source>
        <strain evidence="1 2">SM250</strain>
    </source>
</reference>
<dbReference type="OrthoDB" id="13547at2"/>